<gene>
    <name evidence="1" type="ORF">GCM10017600_18410</name>
</gene>
<organism evidence="1 2">
    <name type="scientific">Streptosporangium carneum</name>
    <dbReference type="NCBI Taxonomy" id="47481"/>
    <lineage>
        <taxon>Bacteria</taxon>
        <taxon>Bacillati</taxon>
        <taxon>Actinomycetota</taxon>
        <taxon>Actinomycetes</taxon>
        <taxon>Streptosporangiales</taxon>
        <taxon>Streptosporangiaceae</taxon>
        <taxon>Streptosporangium</taxon>
    </lineage>
</organism>
<dbReference type="EMBL" id="BSEV01000002">
    <property type="protein sequence ID" value="GLK08436.1"/>
    <property type="molecule type" value="Genomic_DNA"/>
</dbReference>
<accession>A0A9W6HZ29</accession>
<evidence type="ECO:0000313" key="2">
    <source>
        <dbReference type="Proteomes" id="UP001143474"/>
    </source>
</evidence>
<evidence type="ECO:0000313" key="1">
    <source>
        <dbReference type="EMBL" id="GLK08436.1"/>
    </source>
</evidence>
<reference evidence="1" key="2">
    <citation type="submission" date="2023-01" db="EMBL/GenBank/DDBJ databases">
        <authorList>
            <person name="Sun Q."/>
            <person name="Evtushenko L."/>
        </authorList>
    </citation>
    <scope>NUCLEOTIDE SEQUENCE</scope>
    <source>
        <strain evidence="1">VKM Ac-2007</strain>
    </source>
</reference>
<comment type="caution">
    <text evidence="1">The sequence shown here is derived from an EMBL/GenBank/DDBJ whole genome shotgun (WGS) entry which is preliminary data.</text>
</comment>
<protein>
    <submittedName>
        <fullName evidence="1">Uncharacterized protein</fullName>
    </submittedName>
</protein>
<proteinExistence type="predicted"/>
<name>A0A9W6HZ29_9ACTN</name>
<keyword evidence="2" id="KW-1185">Reference proteome</keyword>
<reference evidence="1" key="1">
    <citation type="journal article" date="2014" name="Int. J. Syst. Evol. Microbiol.">
        <title>Complete genome sequence of Corynebacterium casei LMG S-19264T (=DSM 44701T), isolated from a smear-ripened cheese.</title>
        <authorList>
            <consortium name="US DOE Joint Genome Institute (JGI-PGF)"/>
            <person name="Walter F."/>
            <person name="Albersmeier A."/>
            <person name="Kalinowski J."/>
            <person name="Ruckert C."/>
        </authorList>
    </citation>
    <scope>NUCLEOTIDE SEQUENCE</scope>
    <source>
        <strain evidence="1">VKM Ac-2007</strain>
    </source>
</reference>
<dbReference type="Proteomes" id="UP001143474">
    <property type="component" value="Unassembled WGS sequence"/>
</dbReference>
<dbReference type="AlphaFoldDB" id="A0A9W6HZ29"/>
<sequence length="52" mass="5535">MLGGRIITEAAGGGHDQVRIITTPRADLVTYSLGAMSELKQPRTLPLSEEIA</sequence>